<evidence type="ECO:0000256" key="3">
    <source>
        <dbReference type="ARBA" id="ARBA00022741"/>
    </source>
</evidence>
<evidence type="ECO:0000256" key="6">
    <source>
        <dbReference type="ARBA" id="ARBA00055994"/>
    </source>
</evidence>
<protein>
    <submittedName>
        <fullName evidence="8">Cell division protein FtsE</fullName>
    </submittedName>
</protein>
<dbReference type="Gene3D" id="3.40.50.300">
    <property type="entry name" value="P-loop containing nucleotide triphosphate hydrolases"/>
    <property type="match status" value="1"/>
</dbReference>
<dbReference type="Pfam" id="PF00005">
    <property type="entry name" value="ABC_tran"/>
    <property type="match status" value="1"/>
</dbReference>
<dbReference type="GO" id="GO:0005524">
    <property type="term" value="F:ATP binding"/>
    <property type="evidence" value="ECO:0007669"/>
    <property type="project" value="UniProtKB-KW"/>
</dbReference>
<dbReference type="AlphaFoldDB" id="A0A0A7RM02"/>
<comment type="function">
    <text evidence="6">Part of the ABC transporter FtsEX involved in cellular division. Has ATPase activity. Essential for cell division and viability.</text>
</comment>
<dbReference type="FunFam" id="3.40.50.300:FF:000056">
    <property type="entry name" value="Cell division ATP-binding protein FtsE"/>
    <property type="match status" value="1"/>
</dbReference>
<comment type="catalytic activity">
    <reaction evidence="5">
        <text>ATP + H2O = ADP + phosphate + H(+)</text>
        <dbReference type="Rhea" id="RHEA:13065"/>
        <dbReference type="ChEBI" id="CHEBI:15377"/>
        <dbReference type="ChEBI" id="CHEBI:15378"/>
        <dbReference type="ChEBI" id="CHEBI:30616"/>
        <dbReference type="ChEBI" id="CHEBI:43474"/>
        <dbReference type="ChEBI" id="CHEBI:456216"/>
    </reaction>
</comment>
<gene>
    <name evidence="8" type="primary">ftsE</name>
</gene>
<dbReference type="InterPro" id="IPR003593">
    <property type="entry name" value="AAA+_ATPase"/>
</dbReference>
<dbReference type="GO" id="GO:0005886">
    <property type="term" value="C:plasma membrane"/>
    <property type="evidence" value="ECO:0007669"/>
    <property type="project" value="TreeGrafter"/>
</dbReference>
<dbReference type="PANTHER" id="PTHR24220">
    <property type="entry name" value="IMPORT ATP-BINDING PROTEIN"/>
    <property type="match status" value="1"/>
</dbReference>
<accession>A0A0A7RM02</accession>
<feature type="domain" description="ABC transporter" evidence="7">
    <location>
        <begin position="2"/>
        <end position="235"/>
    </location>
</feature>
<dbReference type="InterPro" id="IPR003439">
    <property type="entry name" value="ABC_transporter-like_ATP-bd"/>
</dbReference>
<dbReference type="EMBL" id="KM886870">
    <property type="protein sequence ID" value="AJA34298.1"/>
    <property type="molecule type" value="Genomic_DNA"/>
</dbReference>
<dbReference type="GO" id="GO:0022857">
    <property type="term" value="F:transmembrane transporter activity"/>
    <property type="evidence" value="ECO:0007669"/>
    <property type="project" value="TreeGrafter"/>
</dbReference>
<dbReference type="PROSITE" id="PS00211">
    <property type="entry name" value="ABC_TRANSPORTER_1"/>
    <property type="match status" value="1"/>
</dbReference>
<dbReference type="GO" id="GO:0051301">
    <property type="term" value="P:cell division"/>
    <property type="evidence" value="ECO:0007669"/>
    <property type="project" value="UniProtKB-KW"/>
</dbReference>
<evidence type="ECO:0000256" key="2">
    <source>
        <dbReference type="ARBA" id="ARBA00022448"/>
    </source>
</evidence>
<evidence type="ECO:0000259" key="7">
    <source>
        <dbReference type="PROSITE" id="PS50893"/>
    </source>
</evidence>
<name>A0A0A7RM02_9LACO</name>
<dbReference type="PANTHER" id="PTHR24220:SF470">
    <property type="entry name" value="CELL DIVISION ATP-BINDING PROTEIN FTSE"/>
    <property type="match status" value="1"/>
</dbReference>
<reference evidence="8" key="1">
    <citation type="journal article" date="2014" name="Appl. Environ. Microbiol.">
        <title>Detection and genomic characterization of motility in Lactobacillus curvatus: confirmation of motility in a species outside the Lactobacillus salivarius clade.</title>
        <authorList>
            <person name="Cousin F.J."/>
            <person name="Lynch S.M."/>
            <person name="Harris H.M."/>
            <person name="McCann A."/>
            <person name="Lynch D.B."/>
            <person name="Neville B.A."/>
            <person name="Irisawa T."/>
            <person name="Okada S."/>
            <person name="Endo A."/>
            <person name="O'Toole P.W."/>
        </authorList>
    </citation>
    <scope>NUCLEOTIDE SEQUENCE</scope>
    <source>
        <strain evidence="8">DSM 16230</strain>
    </source>
</reference>
<dbReference type="InterPro" id="IPR015854">
    <property type="entry name" value="ABC_transpr_LolD-like"/>
</dbReference>
<dbReference type="InterPro" id="IPR027417">
    <property type="entry name" value="P-loop_NTPase"/>
</dbReference>
<evidence type="ECO:0000313" key="8">
    <source>
        <dbReference type="EMBL" id="AJA34298.1"/>
    </source>
</evidence>
<organism evidence="8">
    <name type="scientific">Liquorilactobacillus satsumensis</name>
    <dbReference type="NCBI Taxonomy" id="259059"/>
    <lineage>
        <taxon>Bacteria</taxon>
        <taxon>Bacillati</taxon>
        <taxon>Bacillota</taxon>
        <taxon>Bacilli</taxon>
        <taxon>Lactobacillales</taxon>
        <taxon>Lactobacillaceae</taxon>
        <taxon>Liquorilactobacillus</taxon>
    </lineage>
</organism>
<keyword evidence="8" id="KW-0132">Cell division</keyword>
<dbReference type="InterPro" id="IPR017871">
    <property type="entry name" value="ABC_transporter-like_CS"/>
</dbReference>
<evidence type="ECO:0000256" key="1">
    <source>
        <dbReference type="ARBA" id="ARBA00005417"/>
    </source>
</evidence>
<dbReference type="RefSeq" id="WP_056960602.1">
    <property type="nucleotide sequence ID" value="NZ_JAGPZG010000010.1"/>
</dbReference>
<keyword evidence="3" id="KW-0547">Nucleotide-binding</keyword>
<keyword evidence="8" id="KW-0131">Cell cycle</keyword>
<evidence type="ECO:0000256" key="5">
    <source>
        <dbReference type="ARBA" id="ARBA00049360"/>
    </source>
</evidence>
<dbReference type="PROSITE" id="PS50893">
    <property type="entry name" value="ABC_TRANSPORTER_2"/>
    <property type="match status" value="1"/>
</dbReference>
<dbReference type="GO" id="GO:0016887">
    <property type="term" value="F:ATP hydrolysis activity"/>
    <property type="evidence" value="ECO:0007669"/>
    <property type="project" value="InterPro"/>
</dbReference>
<keyword evidence="4" id="KW-0067">ATP-binding</keyword>
<evidence type="ECO:0000256" key="4">
    <source>
        <dbReference type="ARBA" id="ARBA00022840"/>
    </source>
</evidence>
<comment type="similarity">
    <text evidence="1">Belongs to the ABC transporter superfamily.</text>
</comment>
<proteinExistence type="inferred from homology"/>
<dbReference type="SUPFAM" id="SSF52540">
    <property type="entry name" value="P-loop containing nucleoside triphosphate hydrolases"/>
    <property type="match status" value="1"/>
</dbReference>
<sequence>MIRLKNVSKEFENGITALAKISFDVAQGEFVYVVGPSGAGKSTLLKLLWREEQLSAGSIVMGNAHLEKIPAHALYKLRRQLGIVLQTDLFIPYYSVFENIRYCLEAVGVKKAAIKERAQAVLEQVGMEAYQDRFLNELSLGQQKKIAIARALVNQPPVVLADEPTANLDAKSSLEIMKLFFRINQSGTTVIMVTHDSTMVNTVRKRVLELRAGKLVRDEVRGGFTRFADPKDVYIW</sequence>
<keyword evidence="2" id="KW-0813">Transport</keyword>
<dbReference type="GeneID" id="98307863"/>
<dbReference type="SMART" id="SM00382">
    <property type="entry name" value="AAA"/>
    <property type="match status" value="1"/>
</dbReference>